<name>A0A7S7SMP1_PALFE</name>
<protein>
    <recommendedName>
        <fullName evidence="3 6">Flagellar basal-body rod protein FlgC</fullName>
    </recommendedName>
</protein>
<comment type="similarity">
    <text evidence="2">Belongs to the flagella basal body rod proteins family.</text>
</comment>
<accession>A0A7S7SMP1</accession>
<gene>
    <name evidence="8" type="primary">flgC</name>
    <name evidence="8" type="ORF">IRI77_04705</name>
</gene>
<evidence type="ECO:0000313" key="9">
    <source>
        <dbReference type="Proteomes" id="UP000593892"/>
    </source>
</evidence>
<keyword evidence="4 6" id="KW-0975">Bacterial flagellum</keyword>
<dbReference type="NCBIfam" id="TIGR01395">
    <property type="entry name" value="FlgC"/>
    <property type="match status" value="1"/>
</dbReference>
<dbReference type="Pfam" id="PF06429">
    <property type="entry name" value="Flg_bbr_C"/>
    <property type="match status" value="1"/>
</dbReference>
<dbReference type="RefSeq" id="WP_194450922.1">
    <property type="nucleotide sequence ID" value="NZ_CP063849.1"/>
</dbReference>
<comment type="subcellular location">
    <subcellularLocation>
        <location evidence="1 6">Bacterial flagellum basal body</location>
    </subcellularLocation>
</comment>
<dbReference type="KEGG" id="pfer:IRI77_04705"/>
<evidence type="ECO:0000256" key="1">
    <source>
        <dbReference type="ARBA" id="ARBA00004117"/>
    </source>
</evidence>
<evidence type="ECO:0000259" key="7">
    <source>
        <dbReference type="Pfam" id="PF06429"/>
    </source>
</evidence>
<feature type="domain" description="Flagellar basal-body/hook protein C-terminal" evidence="7">
    <location>
        <begin position="108"/>
        <end position="143"/>
    </location>
</feature>
<dbReference type="GO" id="GO:0071978">
    <property type="term" value="P:bacterial-type flagellum-dependent swarming motility"/>
    <property type="evidence" value="ECO:0007669"/>
    <property type="project" value="TreeGrafter"/>
</dbReference>
<dbReference type="InterPro" id="IPR010930">
    <property type="entry name" value="Flg_bb/hook_C_dom"/>
</dbReference>
<dbReference type="Proteomes" id="UP000593892">
    <property type="component" value="Chromosome"/>
</dbReference>
<keyword evidence="8" id="KW-0969">Cilium</keyword>
<dbReference type="GO" id="GO:0030694">
    <property type="term" value="C:bacterial-type flagellum basal body, rod"/>
    <property type="evidence" value="ECO:0007669"/>
    <property type="project" value="UniProtKB-UniRule"/>
</dbReference>
<proteinExistence type="inferred from homology"/>
<dbReference type="AlphaFoldDB" id="A0A7S7SMP1"/>
<dbReference type="PANTHER" id="PTHR30435:SF2">
    <property type="entry name" value="FLAGELLAR BASAL-BODY ROD PROTEIN FLGC"/>
    <property type="match status" value="1"/>
</dbReference>
<sequence length="145" mass="15578">MSLFNLLSVSASGMAAQRARAEVIVENLANSETTRTPDGGPYRRKDVVFESEAQASPFSAVFQTEMSAGSMGVGISQVVEDSRPPDMRYQPSHPDADARGYVAFPHMSPAEEMVDLMGATRGYQANVAAISAVKDMVSKSIDLMK</sequence>
<organism evidence="8 9">
    <name type="scientific">Paludibaculum fermentans</name>
    <dbReference type="NCBI Taxonomy" id="1473598"/>
    <lineage>
        <taxon>Bacteria</taxon>
        <taxon>Pseudomonadati</taxon>
        <taxon>Acidobacteriota</taxon>
        <taxon>Terriglobia</taxon>
        <taxon>Bryobacterales</taxon>
        <taxon>Bryobacteraceae</taxon>
        <taxon>Paludibaculum</taxon>
    </lineage>
</organism>
<evidence type="ECO:0000256" key="3">
    <source>
        <dbReference type="ARBA" id="ARBA00017941"/>
    </source>
</evidence>
<keyword evidence="8" id="KW-0282">Flagellum</keyword>
<keyword evidence="8" id="KW-0966">Cell projection</keyword>
<dbReference type="PANTHER" id="PTHR30435">
    <property type="entry name" value="FLAGELLAR PROTEIN"/>
    <property type="match status" value="1"/>
</dbReference>
<dbReference type="InterPro" id="IPR006299">
    <property type="entry name" value="FlgC"/>
</dbReference>
<comment type="subunit">
    <text evidence="5 6">The basal body constitutes a major portion of the flagellar organelle and consists of four rings (L,P,S, and M) mounted on a central rod. The rod consists of about 26 subunits of FlgG in the distal portion, and FlgB, FlgC and FlgF are thought to build up the proximal portion of the rod with about 6 subunits each.</text>
</comment>
<evidence type="ECO:0000256" key="5">
    <source>
        <dbReference type="ARBA" id="ARBA00025933"/>
    </source>
</evidence>
<keyword evidence="9" id="KW-1185">Reference proteome</keyword>
<dbReference type="EMBL" id="CP063849">
    <property type="protein sequence ID" value="QOY89260.1"/>
    <property type="molecule type" value="Genomic_DNA"/>
</dbReference>
<evidence type="ECO:0000313" key="8">
    <source>
        <dbReference type="EMBL" id="QOY89260.1"/>
    </source>
</evidence>
<evidence type="ECO:0000256" key="6">
    <source>
        <dbReference type="RuleBase" id="RU362062"/>
    </source>
</evidence>
<evidence type="ECO:0000256" key="2">
    <source>
        <dbReference type="ARBA" id="ARBA00009677"/>
    </source>
</evidence>
<reference evidence="8 9" key="1">
    <citation type="submission" date="2020-10" db="EMBL/GenBank/DDBJ databases">
        <title>Complete genome sequence of Paludibaculum fermentans P105T, a facultatively anaerobic acidobacterium capable of dissimilatory Fe(III) reduction.</title>
        <authorList>
            <person name="Dedysh S.N."/>
            <person name="Beletsky A.V."/>
            <person name="Kulichevskaya I.S."/>
            <person name="Mardanov A.V."/>
            <person name="Ravin N.V."/>
        </authorList>
    </citation>
    <scope>NUCLEOTIDE SEQUENCE [LARGE SCALE GENOMIC DNA]</scope>
    <source>
        <strain evidence="8 9">P105</strain>
    </source>
</reference>
<evidence type="ECO:0000256" key="4">
    <source>
        <dbReference type="ARBA" id="ARBA00023143"/>
    </source>
</evidence>